<keyword evidence="2 3" id="KW-0802">TPR repeat</keyword>
<feature type="transmembrane region" description="Helical" evidence="4">
    <location>
        <begin position="107"/>
        <end position="127"/>
    </location>
</feature>
<keyword evidence="4" id="KW-1133">Transmembrane helix</keyword>
<reference evidence="5 6" key="1">
    <citation type="submission" date="2020-10" db="EMBL/GenBank/DDBJ databases">
        <title>Connecting structure to function with the recovery of over 1000 high-quality activated sludge metagenome-assembled genomes encoding full-length rRNA genes using long-read sequencing.</title>
        <authorList>
            <person name="Singleton C.M."/>
            <person name="Petriglieri F."/>
            <person name="Kristensen J.M."/>
            <person name="Kirkegaard R.H."/>
            <person name="Michaelsen T.Y."/>
            <person name="Andersen M.H."/>
            <person name="Karst S.M."/>
            <person name="Dueholm M.S."/>
            <person name="Nielsen P.H."/>
            <person name="Albertsen M."/>
        </authorList>
    </citation>
    <scope>NUCLEOTIDE SEQUENCE [LARGE SCALE GENOMIC DNA]</scope>
    <source>
        <strain evidence="5">Ribe_18-Q3-R11-54_BAT3C.373</strain>
    </source>
</reference>
<feature type="transmembrane region" description="Helical" evidence="4">
    <location>
        <begin position="331"/>
        <end position="353"/>
    </location>
</feature>
<feature type="repeat" description="TPR" evidence="3">
    <location>
        <begin position="525"/>
        <end position="558"/>
    </location>
</feature>
<feature type="transmembrane region" description="Helical" evidence="4">
    <location>
        <begin position="382"/>
        <end position="399"/>
    </location>
</feature>
<gene>
    <name evidence="5" type="ORF">IPO85_14690</name>
</gene>
<comment type="caution">
    <text evidence="5">The sequence shown here is derived from an EMBL/GenBank/DDBJ whole genome shotgun (WGS) entry which is preliminary data.</text>
</comment>
<protein>
    <submittedName>
        <fullName evidence="5">Tetratricopeptide repeat protein</fullName>
    </submittedName>
</protein>
<evidence type="ECO:0000256" key="2">
    <source>
        <dbReference type="ARBA" id="ARBA00022803"/>
    </source>
</evidence>
<dbReference type="SUPFAM" id="SSF48452">
    <property type="entry name" value="TPR-like"/>
    <property type="match status" value="1"/>
</dbReference>
<evidence type="ECO:0000256" key="4">
    <source>
        <dbReference type="SAM" id="Phobius"/>
    </source>
</evidence>
<feature type="repeat" description="TPR" evidence="3">
    <location>
        <begin position="593"/>
        <end position="626"/>
    </location>
</feature>
<keyword evidence="4" id="KW-0812">Transmembrane</keyword>
<feature type="transmembrane region" description="Helical" evidence="4">
    <location>
        <begin position="192"/>
        <end position="215"/>
    </location>
</feature>
<evidence type="ECO:0000313" key="6">
    <source>
        <dbReference type="Proteomes" id="UP000808349"/>
    </source>
</evidence>
<proteinExistence type="predicted"/>
<organism evidence="5 6">
    <name type="scientific">Candidatus Defluviibacterium haderslevense</name>
    <dbReference type="NCBI Taxonomy" id="2981993"/>
    <lineage>
        <taxon>Bacteria</taxon>
        <taxon>Pseudomonadati</taxon>
        <taxon>Bacteroidota</taxon>
        <taxon>Saprospiria</taxon>
        <taxon>Saprospirales</taxon>
        <taxon>Saprospiraceae</taxon>
        <taxon>Candidatus Defluviibacterium</taxon>
    </lineage>
</organism>
<keyword evidence="1" id="KW-0677">Repeat</keyword>
<feature type="transmembrane region" description="Helical" evidence="4">
    <location>
        <begin position="134"/>
        <end position="151"/>
    </location>
</feature>
<accession>A0A9D7SC68</accession>
<dbReference type="Pfam" id="PF00515">
    <property type="entry name" value="TPR_1"/>
    <property type="match status" value="1"/>
</dbReference>
<dbReference type="InterPro" id="IPR011990">
    <property type="entry name" value="TPR-like_helical_dom_sf"/>
</dbReference>
<feature type="repeat" description="TPR" evidence="3">
    <location>
        <begin position="559"/>
        <end position="592"/>
    </location>
</feature>
<feature type="transmembrane region" description="Helical" evidence="4">
    <location>
        <begin position="227"/>
        <end position="246"/>
    </location>
</feature>
<dbReference type="PANTHER" id="PTHR44227">
    <property type="match status" value="1"/>
</dbReference>
<dbReference type="PROSITE" id="PS50005">
    <property type="entry name" value="TPR"/>
    <property type="match status" value="5"/>
</dbReference>
<sequence length="660" mass="76544">MKPKKQVKSEFIPQTHTSVQSSFIDSKNYWWFVGITLLLTSVAYFPNLFADFVTWDDGDYVMDNEIIRNFDHFSKFFTTSIQGNYHPITMISLAINYAISGDDASSYHLFNIIFHLINVVLVFKFICILTKDNYFIAFFTALFFGIHPMHVESVAWVSERKDVLYTLFFLMGLMSYIKLLDTGNKKYYWITFLWFILSLASKPAAIIFPVALFTLDYVKSRTWSMKWIYEKIPFFLCAAFMVYLTLHAQKTAGATDTSNYFNIGKRILFASYGHMMYIVKMIWPFNLATFYPFPPINENLSKIYFFAPFFTLGIAYLCWKGWKENRSFSFGILFFTVNLLLVLQFFIVGSAIIADRYTYIPYIGLFFSLGWWLDSRWVQNQKFLIIGIMLIAIFFTYLSNQQVRTWNNTAALWDGAIKNYPSAKAYTNRAYIHQLKGEYDKALLYYDKSIKYNVTDPEVYANKGSIYYSQDKDSLALYEYNRALAINPNHLESLNGRGSVYGKFNKSDLAIADFSLAITKDPTYQLSYKNRAAAYVLIKRYDDAINDYKKFMELNPDDVEAMVNMGAVYLNKGDINSSVDMCKKAIQKDPKFIKAYINIGGAYSNAKDYPNALLYLNKAFELDSTNEENLKFLSLTYVSMGNMNKALSYYAISQRNNKAK</sequence>
<feature type="transmembrane region" description="Helical" evidence="4">
    <location>
        <begin position="267"/>
        <end position="283"/>
    </location>
</feature>
<keyword evidence="4" id="KW-0472">Membrane</keyword>
<feature type="transmembrane region" description="Helical" evidence="4">
    <location>
        <begin position="163"/>
        <end position="180"/>
    </location>
</feature>
<evidence type="ECO:0000256" key="1">
    <source>
        <dbReference type="ARBA" id="ARBA00022737"/>
    </source>
</evidence>
<dbReference type="InterPro" id="IPR019734">
    <property type="entry name" value="TPR_rpt"/>
</dbReference>
<dbReference type="Pfam" id="PF13181">
    <property type="entry name" value="TPR_8"/>
    <property type="match status" value="2"/>
</dbReference>
<dbReference type="EMBL" id="JADKFW010000012">
    <property type="protein sequence ID" value="MBK9718731.1"/>
    <property type="molecule type" value="Genomic_DNA"/>
</dbReference>
<feature type="transmembrane region" description="Helical" evidence="4">
    <location>
        <begin position="303"/>
        <end position="319"/>
    </location>
</feature>
<dbReference type="AlphaFoldDB" id="A0A9D7SC68"/>
<dbReference type="Gene3D" id="1.25.40.10">
    <property type="entry name" value="Tetratricopeptide repeat domain"/>
    <property type="match status" value="3"/>
</dbReference>
<dbReference type="PANTHER" id="PTHR44227:SF3">
    <property type="entry name" value="PROTEIN O-MANNOSYL-TRANSFERASE TMTC4"/>
    <property type="match status" value="1"/>
</dbReference>
<dbReference type="SMART" id="SM00028">
    <property type="entry name" value="TPR"/>
    <property type="match status" value="6"/>
</dbReference>
<dbReference type="InterPro" id="IPR052346">
    <property type="entry name" value="O-mannosyl-transferase_TMTC"/>
</dbReference>
<evidence type="ECO:0000256" key="3">
    <source>
        <dbReference type="PROSITE-ProRule" id="PRU00339"/>
    </source>
</evidence>
<name>A0A9D7SC68_9BACT</name>
<evidence type="ECO:0000313" key="5">
    <source>
        <dbReference type="EMBL" id="MBK9718731.1"/>
    </source>
</evidence>
<feature type="repeat" description="TPR" evidence="3">
    <location>
        <begin position="423"/>
        <end position="456"/>
    </location>
</feature>
<feature type="repeat" description="TPR" evidence="3">
    <location>
        <begin position="457"/>
        <end position="490"/>
    </location>
</feature>
<dbReference type="Proteomes" id="UP000808349">
    <property type="component" value="Unassembled WGS sequence"/>
</dbReference>
<feature type="transmembrane region" description="Helical" evidence="4">
    <location>
        <begin position="29"/>
        <end position="49"/>
    </location>
</feature>
<dbReference type="Pfam" id="PF13414">
    <property type="entry name" value="TPR_11"/>
    <property type="match status" value="1"/>
</dbReference>